<gene>
    <name evidence="2" type="ORF">MNBD_DELTA02-8</name>
</gene>
<dbReference type="AlphaFoldDB" id="A0A3B0VD99"/>
<name>A0A3B0VD99_9ZZZZ</name>
<evidence type="ECO:0000313" key="2">
    <source>
        <dbReference type="EMBL" id="VAW36237.1"/>
    </source>
</evidence>
<reference evidence="2" key="1">
    <citation type="submission" date="2018-06" db="EMBL/GenBank/DDBJ databases">
        <authorList>
            <person name="Zhirakovskaya E."/>
        </authorList>
    </citation>
    <scope>NUCLEOTIDE SEQUENCE</scope>
</reference>
<sequence>MKNLLAFGSTHIVLKAESVLHDLDIAFRLNPAPSSLTSYCDLVITVDDDILDKVVAALEGAGITPRGVYRKEKSGYVKL</sequence>
<dbReference type="Pfam" id="PF11823">
    <property type="entry name" value="Se_S_carrier"/>
    <property type="match status" value="1"/>
</dbReference>
<dbReference type="InterPro" id="IPR021778">
    <property type="entry name" value="Se/S_carrier-like"/>
</dbReference>
<organism evidence="2">
    <name type="scientific">hydrothermal vent metagenome</name>
    <dbReference type="NCBI Taxonomy" id="652676"/>
    <lineage>
        <taxon>unclassified sequences</taxon>
        <taxon>metagenomes</taxon>
        <taxon>ecological metagenomes</taxon>
    </lineage>
</organism>
<evidence type="ECO:0000259" key="1">
    <source>
        <dbReference type="Pfam" id="PF11823"/>
    </source>
</evidence>
<proteinExistence type="predicted"/>
<protein>
    <recommendedName>
        <fullName evidence="1">Putative Se/S carrier protein-like domain-containing protein</fullName>
    </recommendedName>
</protein>
<feature type="domain" description="Putative Se/S carrier protein-like" evidence="1">
    <location>
        <begin position="4"/>
        <end position="70"/>
    </location>
</feature>
<dbReference type="EMBL" id="UOEZ01000038">
    <property type="protein sequence ID" value="VAW36237.1"/>
    <property type="molecule type" value="Genomic_DNA"/>
</dbReference>
<accession>A0A3B0VD99</accession>